<organism evidence="1 2">
    <name type="scientific">Fictibacillus macauensis ZFHKF-1</name>
    <dbReference type="NCBI Taxonomy" id="1196324"/>
    <lineage>
        <taxon>Bacteria</taxon>
        <taxon>Bacillati</taxon>
        <taxon>Bacillota</taxon>
        <taxon>Bacilli</taxon>
        <taxon>Bacillales</taxon>
        <taxon>Fictibacillaceae</taxon>
        <taxon>Fictibacillus</taxon>
    </lineage>
</organism>
<protein>
    <recommendedName>
        <fullName evidence="3">Phage gp6-like head-tail connector protein</fullName>
    </recommendedName>
</protein>
<name>I8UGF6_9BACL</name>
<dbReference type="PATRIC" id="fig|1196324.3.peg.1794"/>
<keyword evidence="2" id="KW-1185">Reference proteome</keyword>
<dbReference type="CDD" id="cd08054">
    <property type="entry name" value="gp6"/>
    <property type="match status" value="1"/>
</dbReference>
<dbReference type="InterPro" id="IPR006450">
    <property type="entry name" value="Phage_HK97_gp6-like"/>
</dbReference>
<proteinExistence type="predicted"/>
<dbReference type="RefSeq" id="WP_007201845.1">
    <property type="nucleotide sequence ID" value="NZ_AKKV01000024.1"/>
</dbReference>
<sequence length="89" mass="10285">MPLNMDLLKKYLRIDGSEDDDILALLVESAKKDLMDSGVPEPVGGFVDQRYDLLIMLHVGMYYENRDSTVNVEKFNTMYQNLLLKLKSR</sequence>
<accession>I8UGF6</accession>
<evidence type="ECO:0000313" key="1">
    <source>
        <dbReference type="EMBL" id="EIT85913.1"/>
    </source>
</evidence>
<reference evidence="1 2" key="1">
    <citation type="journal article" date="2012" name="J. Bacteriol.">
        <title>Genome of Bacillus macauensis ZFHKF-1, a Long-Chain-Forming Bacterium.</title>
        <authorList>
            <person name="Cai L."/>
            <person name="Zhang T."/>
        </authorList>
    </citation>
    <scope>NUCLEOTIDE SEQUENCE [LARGE SCALE GENOMIC DNA]</scope>
    <source>
        <strain evidence="1 2">ZFHKF-1</strain>
    </source>
</reference>
<gene>
    <name evidence="1" type="ORF">A374_08759</name>
</gene>
<evidence type="ECO:0008006" key="3">
    <source>
        <dbReference type="Google" id="ProtNLM"/>
    </source>
</evidence>
<dbReference type="NCBIfam" id="TIGR01560">
    <property type="entry name" value="put_DNA_pack"/>
    <property type="match status" value="1"/>
</dbReference>
<dbReference type="Gene3D" id="1.10.3230.30">
    <property type="entry name" value="Phage gp6-like head-tail connector protein"/>
    <property type="match status" value="1"/>
</dbReference>
<dbReference type="AlphaFoldDB" id="I8UGF6"/>
<dbReference type="Proteomes" id="UP000004080">
    <property type="component" value="Unassembled WGS sequence"/>
</dbReference>
<dbReference type="OrthoDB" id="5654at2"/>
<evidence type="ECO:0000313" key="2">
    <source>
        <dbReference type="Proteomes" id="UP000004080"/>
    </source>
</evidence>
<dbReference type="STRING" id="1196324.A374_08759"/>
<comment type="caution">
    <text evidence="1">The sequence shown here is derived from an EMBL/GenBank/DDBJ whole genome shotgun (WGS) entry which is preliminary data.</text>
</comment>
<dbReference type="EMBL" id="AKKV01000024">
    <property type="protein sequence ID" value="EIT85913.1"/>
    <property type="molecule type" value="Genomic_DNA"/>
</dbReference>
<dbReference type="eggNOG" id="ENOG5033KVS">
    <property type="taxonomic scope" value="Bacteria"/>
</dbReference>